<reference evidence="3" key="1">
    <citation type="journal article" date="2012" name="J. Bacteriol.">
        <title>Genome Sequence of Micromonospora lupini Lupac 08, Isolated from Root Nodules of Lupinus angustifolius.</title>
        <authorList>
            <person name="Alonso-Vega P."/>
            <person name="Normand P."/>
            <person name="Bacigalupe R."/>
            <person name="Pujic P."/>
            <person name="Lajus A."/>
            <person name="Vallenet D."/>
            <person name="Carro L."/>
            <person name="Coll P."/>
            <person name="Trujillo M.E."/>
        </authorList>
    </citation>
    <scope>NUCLEOTIDE SEQUENCE [LARGE SCALE GENOMIC DNA]</scope>
    <source>
        <strain evidence="3">Lupac 08</strain>
    </source>
</reference>
<protein>
    <submittedName>
        <fullName evidence="2">Glyoxalase/bleomycin resistance protein/dioxygenase</fullName>
    </submittedName>
</protein>
<evidence type="ECO:0000313" key="2">
    <source>
        <dbReference type="EMBL" id="CCH18451.1"/>
    </source>
</evidence>
<dbReference type="InterPro" id="IPR029068">
    <property type="entry name" value="Glyas_Bleomycin-R_OHBP_Dase"/>
</dbReference>
<dbReference type="STRING" id="1150864.MILUP08_43361"/>
<evidence type="ECO:0000313" key="3">
    <source>
        <dbReference type="Proteomes" id="UP000003448"/>
    </source>
</evidence>
<organism evidence="2 3">
    <name type="scientific">Micromonospora lupini str. Lupac 08</name>
    <dbReference type="NCBI Taxonomy" id="1150864"/>
    <lineage>
        <taxon>Bacteria</taxon>
        <taxon>Bacillati</taxon>
        <taxon>Actinomycetota</taxon>
        <taxon>Actinomycetes</taxon>
        <taxon>Micromonosporales</taxon>
        <taxon>Micromonosporaceae</taxon>
        <taxon>Micromonospora</taxon>
    </lineage>
</organism>
<keyword evidence="3" id="KW-1185">Reference proteome</keyword>
<dbReference type="Gene3D" id="3.10.180.10">
    <property type="entry name" value="2,3-Dihydroxybiphenyl 1,2-Dioxygenase, domain 1"/>
    <property type="match status" value="1"/>
</dbReference>
<dbReference type="Pfam" id="PF18029">
    <property type="entry name" value="Glyoxalase_6"/>
    <property type="match status" value="1"/>
</dbReference>
<keyword evidence="2" id="KW-0223">Dioxygenase</keyword>
<dbReference type="Proteomes" id="UP000003448">
    <property type="component" value="Unassembled WGS sequence"/>
</dbReference>
<dbReference type="PANTHER" id="PTHR35908:SF1">
    <property type="entry name" value="CONSERVED PROTEIN"/>
    <property type="match status" value="1"/>
</dbReference>
<dbReference type="eggNOG" id="COG0346">
    <property type="taxonomic scope" value="Bacteria"/>
</dbReference>
<evidence type="ECO:0000259" key="1">
    <source>
        <dbReference type="Pfam" id="PF18029"/>
    </source>
</evidence>
<sequence length="142" mass="16101">MAEQESVPTLCQVVLDCTDARSLAEFYRQLLGLVYRPGDEPPPPGQDDQRGRDWLVLRTPEGASQMAFQQVDHLPEATWPDNAVPQQLHLDLTVKSVEELLVQHERVLRLGGRLRYDRIDDPDEPLRVYADLAGHPFCVFVG</sequence>
<dbReference type="OrthoDB" id="4211373at2"/>
<accession>I0L3Q4</accession>
<dbReference type="SUPFAM" id="SSF54593">
    <property type="entry name" value="Glyoxalase/Bleomycin resistance protein/Dihydroxybiphenyl dioxygenase"/>
    <property type="match status" value="1"/>
</dbReference>
<proteinExistence type="predicted"/>
<name>I0L3Q4_9ACTN</name>
<gene>
    <name evidence="2" type="ORF">MILUP08_43361</name>
</gene>
<comment type="caution">
    <text evidence="2">The sequence shown here is derived from an EMBL/GenBank/DDBJ whole genome shotgun (WGS) entry which is preliminary data.</text>
</comment>
<dbReference type="GO" id="GO:0051213">
    <property type="term" value="F:dioxygenase activity"/>
    <property type="evidence" value="ECO:0007669"/>
    <property type="project" value="UniProtKB-KW"/>
</dbReference>
<dbReference type="EMBL" id="CAIE01000026">
    <property type="protein sequence ID" value="CCH18451.1"/>
    <property type="molecule type" value="Genomic_DNA"/>
</dbReference>
<dbReference type="CDD" id="cd06587">
    <property type="entry name" value="VOC"/>
    <property type="match status" value="1"/>
</dbReference>
<feature type="domain" description="Glyoxalase-like" evidence="1">
    <location>
        <begin position="12"/>
        <end position="140"/>
    </location>
</feature>
<dbReference type="PANTHER" id="PTHR35908">
    <property type="entry name" value="HYPOTHETICAL FUSION PROTEIN"/>
    <property type="match status" value="1"/>
</dbReference>
<keyword evidence="2" id="KW-0560">Oxidoreductase</keyword>
<dbReference type="AlphaFoldDB" id="I0L3Q4"/>
<dbReference type="RefSeq" id="WP_007459842.1">
    <property type="nucleotide sequence ID" value="NZ_HF570108.1"/>
</dbReference>
<dbReference type="InterPro" id="IPR041581">
    <property type="entry name" value="Glyoxalase_6"/>
</dbReference>